<sequence>MPARIQTPDLRPVGQAPYQLGHVAACFPGLDGAVVPPEVIINLTPGRSQRIRKLFRPGGGQRINIAVVAFTGSEKRDKQNGPTPPGCTRDWNLVGDCSR</sequence>
<dbReference type="AlphaFoldDB" id="A0AAE0ZQP2"/>
<accession>A0AAE0ZQP2</accession>
<dbReference type="Proteomes" id="UP001283361">
    <property type="component" value="Unassembled WGS sequence"/>
</dbReference>
<evidence type="ECO:0000313" key="2">
    <source>
        <dbReference type="EMBL" id="KAK3773829.1"/>
    </source>
</evidence>
<reference evidence="2" key="1">
    <citation type="journal article" date="2023" name="G3 (Bethesda)">
        <title>A reference genome for the long-term kleptoplast-retaining sea slug Elysia crispata morphotype clarki.</title>
        <authorList>
            <person name="Eastman K.E."/>
            <person name="Pendleton A.L."/>
            <person name="Shaikh M.A."/>
            <person name="Suttiyut T."/>
            <person name="Ogas R."/>
            <person name="Tomko P."/>
            <person name="Gavelis G."/>
            <person name="Widhalm J.R."/>
            <person name="Wisecaver J.H."/>
        </authorList>
    </citation>
    <scope>NUCLEOTIDE SEQUENCE</scope>
    <source>
        <strain evidence="2">ECLA1</strain>
    </source>
</reference>
<organism evidence="2 3">
    <name type="scientific">Elysia crispata</name>
    <name type="common">lettuce slug</name>
    <dbReference type="NCBI Taxonomy" id="231223"/>
    <lineage>
        <taxon>Eukaryota</taxon>
        <taxon>Metazoa</taxon>
        <taxon>Spiralia</taxon>
        <taxon>Lophotrochozoa</taxon>
        <taxon>Mollusca</taxon>
        <taxon>Gastropoda</taxon>
        <taxon>Heterobranchia</taxon>
        <taxon>Euthyneura</taxon>
        <taxon>Panpulmonata</taxon>
        <taxon>Sacoglossa</taxon>
        <taxon>Placobranchoidea</taxon>
        <taxon>Plakobranchidae</taxon>
        <taxon>Elysia</taxon>
    </lineage>
</organism>
<evidence type="ECO:0000313" key="3">
    <source>
        <dbReference type="Proteomes" id="UP001283361"/>
    </source>
</evidence>
<protein>
    <submittedName>
        <fullName evidence="2">Uncharacterized protein</fullName>
    </submittedName>
</protein>
<dbReference type="EMBL" id="JAWDGP010003503">
    <property type="protein sequence ID" value="KAK3773829.1"/>
    <property type="molecule type" value="Genomic_DNA"/>
</dbReference>
<keyword evidence="3" id="KW-1185">Reference proteome</keyword>
<comment type="caution">
    <text evidence="2">The sequence shown here is derived from an EMBL/GenBank/DDBJ whole genome shotgun (WGS) entry which is preliminary data.</text>
</comment>
<proteinExistence type="predicted"/>
<name>A0AAE0ZQP2_9GAST</name>
<feature type="region of interest" description="Disordered" evidence="1">
    <location>
        <begin position="74"/>
        <end position="99"/>
    </location>
</feature>
<evidence type="ECO:0000256" key="1">
    <source>
        <dbReference type="SAM" id="MobiDB-lite"/>
    </source>
</evidence>
<gene>
    <name evidence="2" type="ORF">RRG08_009776</name>
</gene>